<dbReference type="CDD" id="cd01659">
    <property type="entry name" value="TRX_superfamily"/>
    <property type="match status" value="1"/>
</dbReference>
<accession>A0ABT7WEN1</accession>
<evidence type="ECO:0000313" key="2">
    <source>
        <dbReference type="Proteomes" id="UP001174839"/>
    </source>
</evidence>
<dbReference type="RefSeq" id="WP_289724721.1">
    <property type="nucleotide sequence ID" value="NZ_JAUDUY010000003.1"/>
</dbReference>
<dbReference type="InterPro" id="IPR036249">
    <property type="entry name" value="Thioredoxin-like_sf"/>
</dbReference>
<dbReference type="EMBL" id="JAUDUY010000003">
    <property type="protein sequence ID" value="MDM9631363.1"/>
    <property type="molecule type" value="Genomic_DNA"/>
</dbReference>
<organism evidence="1 2">
    <name type="scientific">Robiginitalea aurantiaca</name>
    <dbReference type="NCBI Taxonomy" id="3056915"/>
    <lineage>
        <taxon>Bacteria</taxon>
        <taxon>Pseudomonadati</taxon>
        <taxon>Bacteroidota</taxon>
        <taxon>Flavobacteriia</taxon>
        <taxon>Flavobacteriales</taxon>
        <taxon>Flavobacteriaceae</taxon>
        <taxon>Robiginitalea</taxon>
    </lineage>
</organism>
<name>A0ABT7WEN1_9FLAO</name>
<dbReference type="SUPFAM" id="SSF52833">
    <property type="entry name" value="Thioredoxin-like"/>
    <property type="match status" value="1"/>
</dbReference>
<protein>
    <submittedName>
        <fullName evidence="1">Thioredoxin family protein</fullName>
    </submittedName>
</protein>
<dbReference type="Gene3D" id="3.40.30.10">
    <property type="entry name" value="Glutaredoxin"/>
    <property type="match status" value="1"/>
</dbReference>
<keyword evidence="2" id="KW-1185">Reference proteome</keyword>
<dbReference type="Pfam" id="PF14595">
    <property type="entry name" value="Thioredoxin_9"/>
    <property type="match status" value="1"/>
</dbReference>
<proteinExistence type="predicted"/>
<evidence type="ECO:0000313" key="1">
    <source>
        <dbReference type="EMBL" id="MDM9631363.1"/>
    </source>
</evidence>
<reference evidence="1" key="1">
    <citation type="submission" date="2023-06" db="EMBL/GenBank/DDBJ databases">
        <title>Robiginitalea aurantiacus sp. nov. and Algoriphagus sediminis sp. nov., isolated from coastal sediment.</title>
        <authorList>
            <person name="Zhou Z.Y."/>
            <person name="An J."/>
            <person name="Jia Y.W."/>
            <person name="Du Z.J."/>
        </authorList>
    </citation>
    <scope>NUCLEOTIDE SEQUENCE</scope>
    <source>
        <strain evidence="1">M39</strain>
    </source>
</reference>
<gene>
    <name evidence="1" type="ORF">QU605_07770</name>
</gene>
<sequence length="204" mass="23895">MRTETKKLISRALENSMGYREYADLVAAMASEKKTSGDIQTQEMVHYTMLNHQRMRRWERRIRLDEQEKNLLETLRTPYVWLVLTESWCGDAAPVLPVLQAMAAATPFLDLRIVFRDQNPELMDRFLTDNARSIPKLLVVRPEEDFRVAATWGPRPQEARRMVNEYKALHGKLDAEFRETLQKWYNKDKGLAIKSELKALLTLE</sequence>
<comment type="caution">
    <text evidence="1">The sequence shown here is derived from an EMBL/GenBank/DDBJ whole genome shotgun (WGS) entry which is preliminary data.</text>
</comment>
<dbReference type="Proteomes" id="UP001174839">
    <property type="component" value="Unassembled WGS sequence"/>
</dbReference>